<protein>
    <recommendedName>
        <fullName evidence="4">DUF4350 domain-containing protein</fullName>
    </recommendedName>
</protein>
<reference evidence="3" key="1">
    <citation type="journal article" date="2019" name="Int. J. Syst. Evol. Microbiol.">
        <title>The Global Catalogue of Microorganisms (GCM) 10K type strain sequencing project: providing services to taxonomists for standard genome sequencing and annotation.</title>
        <authorList>
            <consortium name="The Broad Institute Genomics Platform"/>
            <consortium name="The Broad Institute Genome Sequencing Center for Infectious Disease"/>
            <person name="Wu L."/>
            <person name="Ma J."/>
        </authorList>
    </citation>
    <scope>NUCLEOTIDE SEQUENCE [LARGE SCALE GENOMIC DNA]</scope>
    <source>
        <strain evidence="3">JCM 31920</strain>
    </source>
</reference>
<accession>A0ABP8MBB9</accession>
<dbReference type="RefSeq" id="WP_345032286.1">
    <property type="nucleotide sequence ID" value="NZ_BAABEY010000036.1"/>
</dbReference>
<name>A0ABP8MBB9_9BACT</name>
<organism evidence="2 3">
    <name type="scientific">Ravibacter arvi</name>
    <dbReference type="NCBI Taxonomy" id="2051041"/>
    <lineage>
        <taxon>Bacteria</taxon>
        <taxon>Pseudomonadati</taxon>
        <taxon>Bacteroidota</taxon>
        <taxon>Cytophagia</taxon>
        <taxon>Cytophagales</taxon>
        <taxon>Spirosomataceae</taxon>
        <taxon>Ravibacter</taxon>
    </lineage>
</organism>
<keyword evidence="1" id="KW-0812">Transmembrane</keyword>
<evidence type="ECO:0000313" key="2">
    <source>
        <dbReference type="EMBL" id="GAA4446177.1"/>
    </source>
</evidence>
<dbReference type="Proteomes" id="UP001501508">
    <property type="component" value="Unassembled WGS sequence"/>
</dbReference>
<keyword evidence="1" id="KW-1133">Transmembrane helix</keyword>
<sequence>MRNSGFSPKRNRQLPGWIAAVLWVLMVFPSAGQERKLPRGRINKDTVRTGESFAYSLSYRHAPGEEVFFPDSTFDFSPFEFRRQEVFGTETDETGSLDSAVYHLVSFEVTSGIGISLPVFLWNGKDCTAVYPPVDSSFVALLVDRAKLDSLTLAKNLEVVPIKERFDYSAFLIGLLIAAITAFLINWLFGKKIRQQWNVFRLKRRHREFSRGFNRYFANAKNRGSTQDVEKALILWKNYLERLESKPFTTFTTREISDNISDDSLREALKETDKIIYGVASQSTDIGNSLLILNNVAQTLYNNKRLAIMGVDRSQREIQ</sequence>
<keyword evidence="1" id="KW-0472">Membrane</keyword>
<keyword evidence="3" id="KW-1185">Reference proteome</keyword>
<comment type="caution">
    <text evidence="2">The sequence shown here is derived from an EMBL/GenBank/DDBJ whole genome shotgun (WGS) entry which is preliminary data.</text>
</comment>
<gene>
    <name evidence="2" type="ORF">GCM10023091_38870</name>
</gene>
<evidence type="ECO:0000256" key="1">
    <source>
        <dbReference type="SAM" id="Phobius"/>
    </source>
</evidence>
<evidence type="ECO:0008006" key="4">
    <source>
        <dbReference type="Google" id="ProtNLM"/>
    </source>
</evidence>
<dbReference type="EMBL" id="BAABEY010000036">
    <property type="protein sequence ID" value="GAA4446177.1"/>
    <property type="molecule type" value="Genomic_DNA"/>
</dbReference>
<evidence type="ECO:0000313" key="3">
    <source>
        <dbReference type="Proteomes" id="UP001501508"/>
    </source>
</evidence>
<feature type="transmembrane region" description="Helical" evidence="1">
    <location>
        <begin position="168"/>
        <end position="189"/>
    </location>
</feature>
<proteinExistence type="predicted"/>